<gene>
    <name evidence="9" type="ORF">BDW59DRAFT_144560</name>
</gene>
<evidence type="ECO:0000256" key="6">
    <source>
        <dbReference type="ARBA" id="ARBA00023136"/>
    </source>
</evidence>
<reference evidence="9 10" key="1">
    <citation type="submission" date="2024-07" db="EMBL/GenBank/DDBJ databases">
        <title>Section-level genome sequencing and comparative genomics of Aspergillus sections Usti and Cavernicolus.</title>
        <authorList>
            <consortium name="Lawrence Berkeley National Laboratory"/>
            <person name="Nybo J.L."/>
            <person name="Vesth T.C."/>
            <person name="Theobald S."/>
            <person name="Frisvad J.C."/>
            <person name="Larsen T.O."/>
            <person name="Kjaerboelling I."/>
            <person name="Rothschild-Mancinelli K."/>
            <person name="Lyhne E.K."/>
            <person name="Kogle M.E."/>
            <person name="Barry K."/>
            <person name="Clum A."/>
            <person name="Na H."/>
            <person name="Ledsgaard L."/>
            <person name="Lin J."/>
            <person name="Lipzen A."/>
            <person name="Kuo A."/>
            <person name="Riley R."/>
            <person name="Mondo S."/>
            <person name="LaButti K."/>
            <person name="Haridas S."/>
            <person name="Pangalinan J."/>
            <person name="Salamov A.A."/>
            <person name="Simmons B.A."/>
            <person name="Magnuson J.K."/>
            <person name="Chen J."/>
            <person name="Drula E."/>
            <person name="Henrissat B."/>
            <person name="Wiebenga A."/>
            <person name="Lubbers R.J."/>
            <person name="Gomes A.C."/>
            <person name="Makela M.R."/>
            <person name="Stajich J."/>
            <person name="Grigoriev I.V."/>
            <person name="Mortensen U.H."/>
            <person name="De vries R.P."/>
            <person name="Baker S.E."/>
            <person name="Andersen M.R."/>
        </authorList>
    </citation>
    <scope>NUCLEOTIDE SEQUENCE [LARGE SCALE GENOMIC DNA]</scope>
    <source>
        <strain evidence="9 10">CBS 600.67</strain>
    </source>
</reference>
<comment type="subcellular location">
    <subcellularLocation>
        <location evidence="1">Endoplasmic reticulum membrane</location>
        <topology evidence="1">Multi-pass membrane protein</topology>
    </subcellularLocation>
</comment>
<feature type="transmembrane region" description="Helical" evidence="8">
    <location>
        <begin position="38"/>
        <end position="67"/>
    </location>
</feature>
<evidence type="ECO:0000256" key="4">
    <source>
        <dbReference type="ARBA" id="ARBA00022989"/>
    </source>
</evidence>
<comment type="caution">
    <text evidence="9">The sequence shown here is derived from an EMBL/GenBank/DDBJ whole genome shotgun (WGS) entry which is preliminary data.</text>
</comment>
<keyword evidence="10" id="KW-1185">Reference proteome</keyword>
<feature type="transmembrane region" description="Helical" evidence="8">
    <location>
        <begin position="246"/>
        <end position="268"/>
    </location>
</feature>
<dbReference type="Proteomes" id="UP001610335">
    <property type="component" value="Unassembled WGS sequence"/>
</dbReference>
<protein>
    <submittedName>
        <fullName evidence="9">Adipose-regulatory protein-domain-containing protein</fullName>
    </submittedName>
</protein>
<feature type="compositionally biased region" description="Polar residues" evidence="7">
    <location>
        <begin position="332"/>
        <end position="348"/>
    </location>
</feature>
<evidence type="ECO:0000256" key="8">
    <source>
        <dbReference type="SAM" id="Phobius"/>
    </source>
</evidence>
<evidence type="ECO:0000256" key="1">
    <source>
        <dbReference type="ARBA" id="ARBA00004477"/>
    </source>
</evidence>
<evidence type="ECO:0000256" key="3">
    <source>
        <dbReference type="ARBA" id="ARBA00022824"/>
    </source>
</evidence>
<dbReference type="EMBL" id="JBFXLS010000027">
    <property type="protein sequence ID" value="KAL2827021.1"/>
    <property type="molecule type" value="Genomic_DNA"/>
</dbReference>
<organism evidence="9 10">
    <name type="scientific">Aspergillus cavernicola</name>
    <dbReference type="NCBI Taxonomy" id="176166"/>
    <lineage>
        <taxon>Eukaryota</taxon>
        <taxon>Fungi</taxon>
        <taxon>Dikarya</taxon>
        <taxon>Ascomycota</taxon>
        <taxon>Pezizomycotina</taxon>
        <taxon>Eurotiomycetes</taxon>
        <taxon>Eurotiomycetidae</taxon>
        <taxon>Eurotiales</taxon>
        <taxon>Aspergillaceae</taxon>
        <taxon>Aspergillus</taxon>
        <taxon>Aspergillus subgen. Nidulantes</taxon>
    </lineage>
</organism>
<evidence type="ECO:0000313" key="10">
    <source>
        <dbReference type="Proteomes" id="UP001610335"/>
    </source>
</evidence>
<dbReference type="PANTHER" id="PTHR21212:SF0">
    <property type="entry name" value="SEIPIN"/>
    <property type="match status" value="1"/>
</dbReference>
<proteinExistence type="predicted"/>
<dbReference type="InterPro" id="IPR009617">
    <property type="entry name" value="Seipin"/>
</dbReference>
<keyword evidence="6 8" id="KW-0472">Membrane</keyword>
<sequence length="376" mass="42506">MDSENSSDEGMDHGTSFAAKATGRVLQPLRPLVSKNALTAYLGTFLLLATAVGMIFVSLLAYGVFYWSFIPQIGLERTVYLQFGDGHPWGTTTLDSGLIPSQPYDVHVELELPRTPSNLVAGNFMLDLTLLSQPPTSARTSKNAAPPISHSRRPAILTYTSPLVDISSKVSFMPLYVLGWRRESERLVVRMMEGFQFASGAHNRPESLRLELRSQQEMQIYAAKVTFRTRFTGLRWIMYQWRIPSFFIFTFMFWSVSMFSFSAAWVILTCLFNSRGKKEDEDEVKAEDEATSEATIKEEPFEESTIPETFRAFPSSETQRIKREVESEWEAASSQDTTMTPETGTSEISGAGTARERIEDLGIQPRRSHLFMEEHL</sequence>
<accession>A0ABR4IH07</accession>
<evidence type="ECO:0000256" key="5">
    <source>
        <dbReference type="ARBA" id="ARBA00023098"/>
    </source>
</evidence>
<dbReference type="CDD" id="cd23995">
    <property type="entry name" value="Seipin_BSCL2_like"/>
    <property type="match status" value="1"/>
</dbReference>
<dbReference type="Pfam" id="PF06775">
    <property type="entry name" value="Seipin"/>
    <property type="match status" value="1"/>
</dbReference>
<keyword evidence="2 8" id="KW-0812">Transmembrane</keyword>
<name>A0ABR4IH07_9EURO</name>
<feature type="region of interest" description="Disordered" evidence="7">
    <location>
        <begin position="324"/>
        <end position="366"/>
    </location>
</feature>
<feature type="compositionally biased region" description="Acidic residues" evidence="7">
    <location>
        <begin position="280"/>
        <end position="291"/>
    </location>
</feature>
<dbReference type="PANTHER" id="PTHR21212">
    <property type="entry name" value="BERNARDINELLI-SEIP CONGENITAL LIPODYSTROPHY 2 HOMOLOG BSCL2 PROTEIN"/>
    <property type="match status" value="1"/>
</dbReference>
<evidence type="ECO:0000256" key="2">
    <source>
        <dbReference type="ARBA" id="ARBA00022692"/>
    </source>
</evidence>
<evidence type="ECO:0000256" key="7">
    <source>
        <dbReference type="SAM" id="MobiDB-lite"/>
    </source>
</evidence>
<keyword evidence="5" id="KW-0443">Lipid metabolism</keyword>
<evidence type="ECO:0000313" key="9">
    <source>
        <dbReference type="EMBL" id="KAL2827021.1"/>
    </source>
</evidence>
<feature type="region of interest" description="Disordered" evidence="7">
    <location>
        <begin position="279"/>
        <end position="305"/>
    </location>
</feature>
<keyword evidence="3" id="KW-0256">Endoplasmic reticulum</keyword>
<keyword evidence="4 8" id="KW-1133">Transmembrane helix</keyword>